<dbReference type="Gene3D" id="1.10.10.10">
    <property type="entry name" value="Winged helix-like DNA-binding domain superfamily/Winged helix DNA-binding domain"/>
    <property type="match status" value="1"/>
</dbReference>
<dbReference type="Proteomes" id="UP000295210">
    <property type="component" value="Unassembled WGS sequence"/>
</dbReference>
<dbReference type="Pfam" id="PF01614">
    <property type="entry name" value="IclR_C"/>
    <property type="match status" value="1"/>
</dbReference>
<dbReference type="PROSITE" id="PS51077">
    <property type="entry name" value="HTH_ICLR"/>
    <property type="match status" value="1"/>
</dbReference>
<sequence length="289" mass="31728">MKMQATAPFETVDHNALPHATLGAMKTNKETRYFVPALEKGLDILEALASAQMPQSLTDLARNLQRTPSELFRMLDALERRAYISREPVSEAYHLTLKLFELAHTHSPVDQLLKAALIPMYELAEAIRESCHLCVLNGSMLVVIAQAESPEPVRLSVEVGDRVPPLRTASGRVLTAFLQPAAQKYFLAGDPTYKAMRRTERVALVTELHRIRQEGYLLATSTRRTGLDASCFVGNPEMGIVAALGVPFLPGSANDGKERKLIPTIQSYAEQITRALGLTPTVTKGPAGR</sequence>
<comment type="caution">
    <text evidence="6">The sequence shown here is derived from an EMBL/GenBank/DDBJ whole genome shotgun (WGS) entry which is preliminary data.</text>
</comment>
<name>A0A4R1KXN4_9BACT</name>
<dbReference type="InterPro" id="IPR036390">
    <property type="entry name" value="WH_DNA-bd_sf"/>
</dbReference>
<dbReference type="PROSITE" id="PS51078">
    <property type="entry name" value="ICLR_ED"/>
    <property type="match status" value="1"/>
</dbReference>
<dbReference type="GO" id="GO:0045892">
    <property type="term" value="P:negative regulation of DNA-templated transcription"/>
    <property type="evidence" value="ECO:0007669"/>
    <property type="project" value="TreeGrafter"/>
</dbReference>
<feature type="domain" description="IclR-ED" evidence="5">
    <location>
        <begin position="98"/>
        <end position="278"/>
    </location>
</feature>
<dbReference type="SUPFAM" id="SSF46785">
    <property type="entry name" value="Winged helix' DNA-binding domain"/>
    <property type="match status" value="1"/>
</dbReference>
<evidence type="ECO:0000313" key="6">
    <source>
        <dbReference type="EMBL" id="TCK70185.1"/>
    </source>
</evidence>
<dbReference type="GO" id="GO:0003700">
    <property type="term" value="F:DNA-binding transcription factor activity"/>
    <property type="evidence" value="ECO:0007669"/>
    <property type="project" value="TreeGrafter"/>
</dbReference>
<gene>
    <name evidence="6" type="ORF">C7378_3340</name>
</gene>
<keyword evidence="3" id="KW-0804">Transcription</keyword>
<reference evidence="6 7" key="1">
    <citation type="submission" date="2019-03" db="EMBL/GenBank/DDBJ databases">
        <title>Genomic Encyclopedia of Type Strains, Phase IV (KMG-IV): sequencing the most valuable type-strain genomes for metagenomic binning, comparative biology and taxonomic classification.</title>
        <authorList>
            <person name="Goeker M."/>
        </authorList>
    </citation>
    <scope>NUCLEOTIDE SEQUENCE [LARGE SCALE GENOMIC DNA]</scope>
    <source>
        <strain evidence="6 7">DSM 103428</strain>
    </source>
</reference>
<dbReference type="InterPro" id="IPR029016">
    <property type="entry name" value="GAF-like_dom_sf"/>
</dbReference>
<evidence type="ECO:0000256" key="1">
    <source>
        <dbReference type="ARBA" id="ARBA00023015"/>
    </source>
</evidence>
<keyword evidence="1" id="KW-0805">Transcription regulation</keyword>
<keyword evidence="7" id="KW-1185">Reference proteome</keyword>
<dbReference type="Gene3D" id="3.30.450.40">
    <property type="match status" value="1"/>
</dbReference>
<dbReference type="InterPro" id="IPR050707">
    <property type="entry name" value="HTH_MetabolicPath_Reg"/>
</dbReference>
<dbReference type="SUPFAM" id="SSF55781">
    <property type="entry name" value="GAF domain-like"/>
    <property type="match status" value="1"/>
</dbReference>
<dbReference type="InterPro" id="IPR005471">
    <property type="entry name" value="Tscrpt_reg_IclR_N"/>
</dbReference>
<accession>A0A4R1KXN4</accession>
<dbReference type="GO" id="GO:0003677">
    <property type="term" value="F:DNA binding"/>
    <property type="evidence" value="ECO:0007669"/>
    <property type="project" value="UniProtKB-KW"/>
</dbReference>
<protein>
    <submittedName>
        <fullName evidence="6">IclR family transcriptional regulator</fullName>
    </submittedName>
</protein>
<dbReference type="AlphaFoldDB" id="A0A4R1KXN4"/>
<dbReference type="InterPro" id="IPR014757">
    <property type="entry name" value="Tscrpt_reg_IclR_C"/>
</dbReference>
<dbReference type="EMBL" id="SMGK01000007">
    <property type="protein sequence ID" value="TCK70185.1"/>
    <property type="molecule type" value="Genomic_DNA"/>
</dbReference>
<feature type="domain" description="HTH iclR-type" evidence="4">
    <location>
        <begin position="35"/>
        <end position="97"/>
    </location>
</feature>
<evidence type="ECO:0000259" key="4">
    <source>
        <dbReference type="PROSITE" id="PS51077"/>
    </source>
</evidence>
<dbReference type="SMART" id="SM00346">
    <property type="entry name" value="HTH_ICLR"/>
    <property type="match status" value="1"/>
</dbReference>
<evidence type="ECO:0000256" key="2">
    <source>
        <dbReference type="ARBA" id="ARBA00023125"/>
    </source>
</evidence>
<dbReference type="InterPro" id="IPR036388">
    <property type="entry name" value="WH-like_DNA-bd_sf"/>
</dbReference>
<evidence type="ECO:0000259" key="5">
    <source>
        <dbReference type="PROSITE" id="PS51078"/>
    </source>
</evidence>
<dbReference type="PANTHER" id="PTHR30136">
    <property type="entry name" value="HELIX-TURN-HELIX TRANSCRIPTIONAL REGULATOR, ICLR FAMILY"/>
    <property type="match status" value="1"/>
</dbReference>
<dbReference type="PANTHER" id="PTHR30136:SF7">
    <property type="entry name" value="HTH-TYPE TRANSCRIPTIONAL REGULATOR KDGR-RELATED"/>
    <property type="match status" value="1"/>
</dbReference>
<evidence type="ECO:0000313" key="7">
    <source>
        <dbReference type="Proteomes" id="UP000295210"/>
    </source>
</evidence>
<proteinExistence type="predicted"/>
<evidence type="ECO:0000256" key="3">
    <source>
        <dbReference type="ARBA" id="ARBA00023163"/>
    </source>
</evidence>
<organism evidence="6 7">
    <name type="scientific">Acidipila rosea</name>
    <dbReference type="NCBI Taxonomy" id="768535"/>
    <lineage>
        <taxon>Bacteria</taxon>
        <taxon>Pseudomonadati</taxon>
        <taxon>Acidobacteriota</taxon>
        <taxon>Terriglobia</taxon>
        <taxon>Terriglobales</taxon>
        <taxon>Acidobacteriaceae</taxon>
        <taxon>Acidipila</taxon>
    </lineage>
</organism>
<keyword evidence="2" id="KW-0238">DNA-binding</keyword>
<dbReference type="Pfam" id="PF09339">
    <property type="entry name" value="HTH_IclR"/>
    <property type="match status" value="1"/>
</dbReference>